<dbReference type="Gene3D" id="3.90.226.10">
    <property type="entry name" value="2-enoyl-CoA Hydratase, Chain A, domain 1"/>
    <property type="match status" value="1"/>
</dbReference>
<dbReference type="InterPro" id="IPR029045">
    <property type="entry name" value="ClpP/crotonase-like_dom_sf"/>
</dbReference>
<dbReference type="GO" id="GO:0005524">
    <property type="term" value="F:ATP binding"/>
    <property type="evidence" value="ECO:0007669"/>
    <property type="project" value="UniProtKB-KW"/>
</dbReference>
<gene>
    <name evidence="10 12" type="primary">accA</name>
    <name evidence="12" type="ORF">GCM10011529_26180</name>
</gene>
<dbReference type="PROSITE" id="PS50989">
    <property type="entry name" value="COA_CT_CTER"/>
    <property type="match status" value="1"/>
</dbReference>
<keyword evidence="4 10" id="KW-0547">Nucleotide-binding</keyword>
<keyword evidence="5 10" id="KW-0276">Fatty acid metabolism</keyword>
<evidence type="ECO:0000256" key="4">
    <source>
        <dbReference type="ARBA" id="ARBA00022741"/>
    </source>
</evidence>
<name>A0A916ZXY1_9SPHN</name>
<dbReference type="PANTHER" id="PTHR42853:SF3">
    <property type="entry name" value="ACETYL-COENZYME A CARBOXYLASE CARBOXYL TRANSFERASE SUBUNIT ALPHA, CHLOROPLASTIC"/>
    <property type="match status" value="1"/>
</dbReference>
<keyword evidence="2 10" id="KW-0444">Lipid biosynthesis</keyword>
<dbReference type="InterPro" id="IPR001095">
    <property type="entry name" value="Acetyl_CoA_COase_a_su"/>
</dbReference>
<dbReference type="NCBIfam" id="NF004344">
    <property type="entry name" value="PRK05724.1"/>
    <property type="match status" value="1"/>
</dbReference>
<dbReference type="PRINTS" id="PR01069">
    <property type="entry name" value="ACCCTRFRASEA"/>
</dbReference>
<comment type="similarity">
    <text evidence="10">Belongs to the AccA family.</text>
</comment>
<sequence length="329" mass="35049">MTLAILEFEKPFAAIQARAVDYRAAGDEAAARHADGAARRLMAETYARLTPWQKTQVARHPSRPHFTDIVKSLVEDFTPLAGDRTFGEDAAIIGGIGRLRGQDIPVMVIGQEKGNDTASRVKHNFGMGRPEGYRKAIRLVEMAGRFNVPVITLIDSPGAYPGIDSEERGVAEAIARSTQVFLDSPVPIIAAITGEGMSGGAIALAAANRLIMFEHAIYAVITPEGCASILWRTAAKPVPTGAKNAPVAPASHAPEAAEAMRVTATDLRKLGVIDTIVSEPLGGAHRDHPAAIAALSMAITAELTPLLAMDPAALRKDRRNKFVEMGRLL</sequence>
<keyword evidence="6 10" id="KW-0067">ATP-binding</keyword>
<dbReference type="SUPFAM" id="SSF52096">
    <property type="entry name" value="ClpP/crotonase"/>
    <property type="match status" value="1"/>
</dbReference>
<dbReference type="NCBIfam" id="NF041504">
    <property type="entry name" value="AccA_sub"/>
    <property type="match status" value="1"/>
</dbReference>
<comment type="pathway">
    <text evidence="1 10">Lipid metabolism; malonyl-CoA biosynthesis; malonyl-CoA from acetyl-CoA: step 1/1.</text>
</comment>
<comment type="caution">
    <text evidence="12">The sequence shown here is derived from an EMBL/GenBank/DDBJ whole genome shotgun (WGS) entry which is preliminary data.</text>
</comment>
<evidence type="ECO:0000256" key="10">
    <source>
        <dbReference type="HAMAP-Rule" id="MF_00823"/>
    </source>
</evidence>
<evidence type="ECO:0000256" key="7">
    <source>
        <dbReference type="ARBA" id="ARBA00023098"/>
    </source>
</evidence>
<dbReference type="GO" id="GO:2001295">
    <property type="term" value="P:malonyl-CoA biosynthetic process"/>
    <property type="evidence" value="ECO:0007669"/>
    <property type="project" value="UniProtKB-UniRule"/>
</dbReference>
<evidence type="ECO:0000256" key="5">
    <source>
        <dbReference type="ARBA" id="ARBA00022832"/>
    </source>
</evidence>
<dbReference type="Pfam" id="PF03255">
    <property type="entry name" value="ACCA"/>
    <property type="match status" value="1"/>
</dbReference>
<evidence type="ECO:0000313" key="12">
    <source>
        <dbReference type="EMBL" id="GGE18503.1"/>
    </source>
</evidence>
<dbReference type="EC" id="2.1.3.15" evidence="10"/>
<dbReference type="InterPro" id="IPR011763">
    <property type="entry name" value="COA_CT_C"/>
</dbReference>
<comment type="subcellular location">
    <subcellularLocation>
        <location evidence="10">Cytoplasm</location>
    </subcellularLocation>
</comment>
<keyword evidence="13" id="KW-1185">Reference proteome</keyword>
<comment type="function">
    <text evidence="10">Component of the acetyl coenzyme A carboxylase (ACC) complex. First, biotin carboxylase catalyzes the carboxylation of biotin on its carrier protein (BCCP) and then the CO(2) group is transferred by the carboxyltransferase to acetyl-CoA to form malonyl-CoA.</text>
</comment>
<dbReference type="GO" id="GO:0006633">
    <property type="term" value="P:fatty acid biosynthetic process"/>
    <property type="evidence" value="ECO:0007669"/>
    <property type="project" value="UniProtKB-KW"/>
</dbReference>
<dbReference type="HAMAP" id="MF_00823">
    <property type="entry name" value="AcetylCoA_CT_alpha"/>
    <property type="match status" value="1"/>
</dbReference>
<protein>
    <recommendedName>
        <fullName evidence="10">Acetyl-coenzyme A carboxylase carboxyl transferase subunit alpha</fullName>
        <shortName evidence="10">ACCase subunit alpha</shortName>
        <shortName evidence="10">Acetyl-CoA carboxylase carboxyltransferase subunit alpha</shortName>
        <ecNumber evidence="10">2.1.3.15</ecNumber>
    </recommendedName>
</protein>
<evidence type="ECO:0000259" key="11">
    <source>
        <dbReference type="PROSITE" id="PS50989"/>
    </source>
</evidence>
<dbReference type="PANTHER" id="PTHR42853">
    <property type="entry name" value="ACETYL-COENZYME A CARBOXYLASE CARBOXYL TRANSFERASE SUBUNIT ALPHA"/>
    <property type="match status" value="1"/>
</dbReference>
<dbReference type="RefSeq" id="WP_188763447.1">
    <property type="nucleotide sequence ID" value="NZ_BMJM01000010.1"/>
</dbReference>
<keyword evidence="8 10" id="KW-0275">Fatty acid biosynthesis</keyword>
<dbReference type="GO" id="GO:0009317">
    <property type="term" value="C:acetyl-CoA carboxylase complex"/>
    <property type="evidence" value="ECO:0007669"/>
    <property type="project" value="InterPro"/>
</dbReference>
<evidence type="ECO:0000256" key="1">
    <source>
        <dbReference type="ARBA" id="ARBA00004956"/>
    </source>
</evidence>
<organism evidence="12 13">
    <name type="scientific">Sandarakinorhabdus glacialis</name>
    <dbReference type="NCBI Taxonomy" id="1614636"/>
    <lineage>
        <taxon>Bacteria</taxon>
        <taxon>Pseudomonadati</taxon>
        <taxon>Pseudomonadota</taxon>
        <taxon>Alphaproteobacteria</taxon>
        <taxon>Sphingomonadales</taxon>
        <taxon>Sphingosinicellaceae</taxon>
        <taxon>Sandarakinorhabdus</taxon>
    </lineage>
</organism>
<evidence type="ECO:0000256" key="9">
    <source>
        <dbReference type="ARBA" id="ARBA00049152"/>
    </source>
</evidence>
<comment type="catalytic activity">
    <reaction evidence="9 10">
        <text>N(6)-carboxybiotinyl-L-lysyl-[protein] + acetyl-CoA = N(6)-biotinyl-L-lysyl-[protein] + malonyl-CoA</text>
        <dbReference type="Rhea" id="RHEA:54728"/>
        <dbReference type="Rhea" id="RHEA-COMP:10505"/>
        <dbReference type="Rhea" id="RHEA-COMP:10506"/>
        <dbReference type="ChEBI" id="CHEBI:57288"/>
        <dbReference type="ChEBI" id="CHEBI:57384"/>
        <dbReference type="ChEBI" id="CHEBI:83144"/>
        <dbReference type="ChEBI" id="CHEBI:83145"/>
        <dbReference type="EC" id="2.1.3.15"/>
    </reaction>
</comment>
<dbReference type="GO" id="GO:0003989">
    <property type="term" value="F:acetyl-CoA carboxylase activity"/>
    <property type="evidence" value="ECO:0007669"/>
    <property type="project" value="InterPro"/>
</dbReference>
<accession>A0A916ZXY1</accession>
<dbReference type="AlphaFoldDB" id="A0A916ZXY1"/>
<evidence type="ECO:0000256" key="6">
    <source>
        <dbReference type="ARBA" id="ARBA00022840"/>
    </source>
</evidence>
<keyword evidence="7 10" id="KW-0443">Lipid metabolism</keyword>
<keyword evidence="3 10" id="KW-0808">Transferase</keyword>
<feature type="domain" description="CoA carboxyltransferase C-terminal" evidence="11">
    <location>
        <begin position="33"/>
        <end position="305"/>
    </location>
</feature>
<evidence type="ECO:0000313" key="13">
    <source>
        <dbReference type="Proteomes" id="UP000635071"/>
    </source>
</evidence>
<evidence type="ECO:0000256" key="8">
    <source>
        <dbReference type="ARBA" id="ARBA00023160"/>
    </source>
</evidence>
<reference evidence="12" key="2">
    <citation type="submission" date="2020-09" db="EMBL/GenBank/DDBJ databases">
        <authorList>
            <person name="Sun Q."/>
            <person name="Zhou Y."/>
        </authorList>
    </citation>
    <scope>NUCLEOTIDE SEQUENCE</scope>
    <source>
        <strain evidence="12">CGMCC 1.15519</strain>
    </source>
</reference>
<dbReference type="EMBL" id="BMJM01000010">
    <property type="protein sequence ID" value="GGE18503.1"/>
    <property type="molecule type" value="Genomic_DNA"/>
</dbReference>
<dbReference type="GO" id="GO:0016743">
    <property type="term" value="F:carboxyl- or carbamoyltransferase activity"/>
    <property type="evidence" value="ECO:0007669"/>
    <property type="project" value="UniProtKB-UniRule"/>
</dbReference>
<dbReference type="Proteomes" id="UP000635071">
    <property type="component" value="Unassembled WGS sequence"/>
</dbReference>
<dbReference type="NCBIfam" id="TIGR00513">
    <property type="entry name" value="accA"/>
    <property type="match status" value="1"/>
</dbReference>
<keyword evidence="10" id="KW-0963">Cytoplasm</keyword>
<reference evidence="12" key="1">
    <citation type="journal article" date="2014" name="Int. J. Syst. Evol. Microbiol.">
        <title>Complete genome sequence of Corynebacterium casei LMG S-19264T (=DSM 44701T), isolated from a smear-ripened cheese.</title>
        <authorList>
            <consortium name="US DOE Joint Genome Institute (JGI-PGF)"/>
            <person name="Walter F."/>
            <person name="Albersmeier A."/>
            <person name="Kalinowski J."/>
            <person name="Ruckert C."/>
        </authorList>
    </citation>
    <scope>NUCLEOTIDE SEQUENCE</scope>
    <source>
        <strain evidence="12">CGMCC 1.15519</strain>
    </source>
</reference>
<evidence type="ECO:0000256" key="3">
    <source>
        <dbReference type="ARBA" id="ARBA00022679"/>
    </source>
</evidence>
<comment type="subunit">
    <text evidence="10">Acetyl-CoA carboxylase is a heterohexamer composed of biotin carboxyl carrier protein (AccB), biotin carboxylase (AccC) and two subunits each of ACCase subunit alpha (AccA) and ACCase subunit beta (AccD).</text>
</comment>
<evidence type="ECO:0000256" key="2">
    <source>
        <dbReference type="ARBA" id="ARBA00022516"/>
    </source>
</evidence>
<proteinExistence type="inferred from homology"/>